<evidence type="ECO:0000313" key="3">
    <source>
        <dbReference type="Proteomes" id="UP001205861"/>
    </source>
</evidence>
<evidence type="ECO:0000313" key="2">
    <source>
        <dbReference type="EMBL" id="MCS0606655.1"/>
    </source>
</evidence>
<accession>A0ABT2BDQ9</accession>
<feature type="domain" description="EAL" evidence="1">
    <location>
        <begin position="167"/>
        <end position="409"/>
    </location>
</feature>
<name>A0ABT2BDQ9_9BURK</name>
<organism evidence="2 3">
    <name type="scientific">Massilia solisilvae</name>
    <dbReference type="NCBI Taxonomy" id="1811225"/>
    <lineage>
        <taxon>Bacteria</taxon>
        <taxon>Pseudomonadati</taxon>
        <taxon>Pseudomonadota</taxon>
        <taxon>Betaproteobacteria</taxon>
        <taxon>Burkholderiales</taxon>
        <taxon>Oxalobacteraceae</taxon>
        <taxon>Telluria group</taxon>
        <taxon>Massilia</taxon>
    </lineage>
</organism>
<proteinExistence type="predicted"/>
<dbReference type="Gene3D" id="3.30.450.40">
    <property type="match status" value="1"/>
</dbReference>
<dbReference type="Pfam" id="PF01590">
    <property type="entry name" value="GAF"/>
    <property type="match status" value="1"/>
</dbReference>
<dbReference type="InterPro" id="IPR035919">
    <property type="entry name" value="EAL_sf"/>
</dbReference>
<dbReference type="InterPro" id="IPR029016">
    <property type="entry name" value="GAF-like_dom_sf"/>
</dbReference>
<dbReference type="InterPro" id="IPR003018">
    <property type="entry name" value="GAF"/>
</dbReference>
<dbReference type="PROSITE" id="PS50883">
    <property type="entry name" value="EAL"/>
    <property type="match status" value="1"/>
</dbReference>
<dbReference type="PANTHER" id="PTHR33121">
    <property type="entry name" value="CYCLIC DI-GMP PHOSPHODIESTERASE PDEF"/>
    <property type="match status" value="1"/>
</dbReference>
<evidence type="ECO:0000259" key="1">
    <source>
        <dbReference type="PROSITE" id="PS50883"/>
    </source>
</evidence>
<dbReference type="PANTHER" id="PTHR33121:SF70">
    <property type="entry name" value="SIGNALING PROTEIN YKOW"/>
    <property type="match status" value="1"/>
</dbReference>
<keyword evidence="3" id="KW-1185">Reference proteome</keyword>
<sequence length="411" mass="44667">MSPSVLLSQLVNAADNLPPGNESLQALLAAIREHLGMDVAFFARFEQGRRVFRMADAAGDTPVKPGASDPLEETYCQRIVDGRLPELLRDAAANPESGALPITGQLGIGAYIGVPVTLSSGEVYGTFCCFRAHADPTLSERDLGMMRVFATMAARQVEHEEGAQREEREIVNRIESVLASDALSIVYQPIYQIGQHRIAGFESLSRFAFGPRKGPDRWFGDAARVGMEVELETAAIRHALKGRERLPEDVYLSINASPGVIVSGAIEHELRDVPAHGVVLEITEHALIENYDRIIEALKPLRERGIRIAVDDAGSGYSSFRHILHLDPDIIKLDMSLTSKIDTDPARRALAAAMAGFSEETGMTIVAEGVETPSELEELKRIGIPLAQGYLLGKPMGIDEVVSLCESETCA</sequence>
<dbReference type="SMART" id="SM00065">
    <property type="entry name" value="GAF"/>
    <property type="match status" value="1"/>
</dbReference>
<protein>
    <submittedName>
        <fullName evidence="2">EAL domain-containing protein</fullName>
    </submittedName>
</protein>
<dbReference type="Gene3D" id="3.20.20.450">
    <property type="entry name" value="EAL domain"/>
    <property type="match status" value="1"/>
</dbReference>
<dbReference type="Pfam" id="PF00563">
    <property type="entry name" value="EAL"/>
    <property type="match status" value="1"/>
</dbReference>
<dbReference type="EMBL" id="JANUGV010000001">
    <property type="protein sequence ID" value="MCS0606655.1"/>
    <property type="molecule type" value="Genomic_DNA"/>
</dbReference>
<dbReference type="InterPro" id="IPR001633">
    <property type="entry name" value="EAL_dom"/>
</dbReference>
<gene>
    <name evidence="2" type="ORF">NX773_00560</name>
</gene>
<comment type="caution">
    <text evidence="2">The sequence shown here is derived from an EMBL/GenBank/DDBJ whole genome shotgun (WGS) entry which is preliminary data.</text>
</comment>
<reference evidence="2 3" key="1">
    <citation type="submission" date="2022-08" db="EMBL/GenBank/DDBJ databases">
        <title>Reclassification of Massilia species as members of the genera Telluria, Duganella, Pseudoduganella, Mokoshia gen. nov. and Zemynaea gen. nov. using orthogonal and non-orthogonal genome-based approaches.</title>
        <authorList>
            <person name="Bowman J.P."/>
        </authorList>
    </citation>
    <scope>NUCLEOTIDE SEQUENCE [LARGE SCALE GENOMIC DNA]</scope>
    <source>
        <strain evidence="2 3">JCM 31607</strain>
    </source>
</reference>
<dbReference type="SMART" id="SM00052">
    <property type="entry name" value="EAL"/>
    <property type="match status" value="1"/>
</dbReference>
<dbReference type="SUPFAM" id="SSF141868">
    <property type="entry name" value="EAL domain-like"/>
    <property type="match status" value="1"/>
</dbReference>
<dbReference type="RefSeq" id="WP_258854460.1">
    <property type="nucleotide sequence ID" value="NZ_JANUGV010000001.1"/>
</dbReference>
<dbReference type="Proteomes" id="UP001205861">
    <property type="component" value="Unassembled WGS sequence"/>
</dbReference>
<dbReference type="SUPFAM" id="SSF55781">
    <property type="entry name" value="GAF domain-like"/>
    <property type="match status" value="1"/>
</dbReference>
<dbReference type="CDD" id="cd01948">
    <property type="entry name" value="EAL"/>
    <property type="match status" value="1"/>
</dbReference>
<dbReference type="InterPro" id="IPR050706">
    <property type="entry name" value="Cyclic-di-GMP_PDE-like"/>
</dbReference>